<feature type="transmembrane region" description="Helical" evidence="6">
    <location>
        <begin position="40"/>
        <end position="57"/>
    </location>
</feature>
<dbReference type="OrthoDB" id="1770457at2"/>
<keyword evidence="4 6" id="KW-1133">Transmembrane helix</keyword>
<dbReference type="PANTHER" id="PTHR37693">
    <property type="entry name" value="PHOSPHATIDYLGLYCEROL LYSYLTRANSFERASE"/>
    <property type="match status" value="1"/>
</dbReference>
<evidence type="ECO:0000256" key="1">
    <source>
        <dbReference type="ARBA" id="ARBA00004651"/>
    </source>
</evidence>
<feature type="transmembrane region" description="Helical" evidence="6">
    <location>
        <begin position="128"/>
        <end position="146"/>
    </location>
</feature>
<comment type="catalytic activity">
    <reaction evidence="6">
        <text>L-lysyl-tRNA(Lys) + a 1,2-diacyl-sn-glycero-3-phospho-(1'-sn-glycerol) = a 1,2-diacyl-sn-glycero-3-phospho-1'-(3'-O-L-lysyl)-sn-glycerol + tRNA(Lys)</text>
        <dbReference type="Rhea" id="RHEA:10668"/>
        <dbReference type="Rhea" id="RHEA-COMP:9696"/>
        <dbReference type="Rhea" id="RHEA-COMP:9697"/>
        <dbReference type="ChEBI" id="CHEBI:64716"/>
        <dbReference type="ChEBI" id="CHEBI:75792"/>
        <dbReference type="ChEBI" id="CHEBI:78442"/>
        <dbReference type="ChEBI" id="CHEBI:78529"/>
        <dbReference type="EC" id="2.3.2.3"/>
    </reaction>
</comment>
<evidence type="ECO:0000256" key="4">
    <source>
        <dbReference type="ARBA" id="ARBA00022989"/>
    </source>
</evidence>
<organism evidence="7 8">
    <name type="scientific">Candidatus Enterococcus testudinis</name>
    <dbReference type="NCBI Taxonomy" id="1834191"/>
    <lineage>
        <taxon>Bacteria</taxon>
        <taxon>Bacillati</taxon>
        <taxon>Bacillota</taxon>
        <taxon>Bacilli</taxon>
        <taxon>Lactobacillales</taxon>
        <taxon>Enterococcaceae</taxon>
        <taxon>Enterococcus</taxon>
    </lineage>
</organism>
<evidence type="ECO:0000256" key="2">
    <source>
        <dbReference type="ARBA" id="ARBA00022475"/>
    </source>
</evidence>
<protein>
    <recommendedName>
        <fullName evidence="6">Phosphatidylglycerol lysyltransferase</fullName>
        <ecNumber evidence="6">2.3.2.3</ecNumber>
    </recommendedName>
    <alternativeName>
        <fullName evidence="6">Lysylphosphatidylglycerol synthase</fullName>
    </alternativeName>
</protein>
<evidence type="ECO:0000256" key="6">
    <source>
        <dbReference type="RuleBase" id="RU363042"/>
    </source>
</evidence>
<keyword evidence="6" id="KW-0808">Transferase</keyword>
<keyword evidence="2" id="KW-1003">Cell membrane</keyword>
<gene>
    <name evidence="6" type="primary">mprF</name>
    <name evidence="7" type="ORF">A5886_001399</name>
</gene>
<proteinExistence type="inferred from homology"/>
<dbReference type="GO" id="GO:0046677">
    <property type="term" value="P:response to antibiotic"/>
    <property type="evidence" value="ECO:0007669"/>
    <property type="project" value="UniProtKB-KW"/>
</dbReference>
<keyword evidence="3 6" id="KW-0812">Transmembrane</keyword>
<evidence type="ECO:0000256" key="3">
    <source>
        <dbReference type="ARBA" id="ARBA00022692"/>
    </source>
</evidence>
<keyword evidence="8" id="KW-1185">Reference proteome</keyword>
<feature type="transmembrane region" description="Helical" evidence="6">
    <location>
        <begin position="7"/>
        <end position="25"/>
    </location>
</feature>
<dbReference type="GO" id="GO:0006629">
    <property type="term" value="P:lipid metabolic process"/>
    <property type="evidence" value="ECO:0007669"/>
    <property type="project" value="UniProtKB-KW"/>
</dbReference>
<comment type="similarity">
    <text evidence="6">Belongs to the LPG synthase family.</text>
</comment>
<comment type="caution">
    <text evidence="7">The sequence shown here is derived from an EMBL/GenBank/DDBJ whole genome shotgun (WGS) entry which is preliminary data.</text>
</comment>
<name>A0A242A5U0_9ENTE</name>
<dbReference type="Proteomes" id="UP000195043">
    <property type="component" value="Unassembled WGS sequence"/>
</dbReference>
<reference evidence="7 8" key="1">
    <citation type="submission" date="2017-05" db="EMBL/GenBank/DDBJ databases">
        <title>The Genome Sequence of Enterococcus sp. 8G7_MSG3316.</title>
        <authorList>
            <consortium name="The Broad Institute Genomics Platform"/>
            <consortium name="The Broad Institute Genomic Center for Infectious Diseases"/>
            <person name="Earl A."/>
            <person name="Manson A."/>
            <person name="Schwartman J."/>
            <person name="Gilmore M."/>
            <person name="Abouelleil A."/>
            <person name="Cao P."/>
            <person name="Chapman S."/>
            <person name="Cusick C."/>
            <person name="Shea T."/>
            <person name="Young S."/>
            <person name="Neafsey D."/>
            <person name="Nusbaum C."/>
            <person name="Birren B."/>
        </authorList>
    </citation>
    <scope>NUCLEOTIDE SEQUENCE [LARGE SCALE GENOMIC DNA]</scope>
    <source>
        <strain evidence="7 8">8G7_MSG3316</strain>
    </source>
</reference>
<dbReference type="AlphaFoldDB" id="A0A242A5U0"/>
<feature type="transmembrane region" description="Helical" evidence="6">
    <location>
        <begin position="302"/>
        <end position="323"/>
    </location>
</feature>
<dbReference type="EC" id="2.3.2.3" evidence="6"/>
<dbReference type="EMBL" id="NGKU01000001">
    <property type="protein sequence ID" value="OTN76322.1"/>
    <property type="molecule type" value="Genomic_DNA"/>
</dbReference>
<dbReference type="GO" id="GO:0050071">
    <property type="term" value="F:phosphatidylglycerol lysyltransferase activity"/>
    <property type="evidence" value="ECO:0007669"/>
    <property type="project" value="UniProtKB-EC"/>
</dbReference>
<comment type="function">
    <text evidence="6">Catalyzes the transfer of a lysyl group from L-lysyl-tRNA(Lys) to membrane-bound phosphatidylglycerol (PG), which produces lysylphosphatidylglycerol (LPG), a major component of the bacterial membrane with a positive net charge. LPG synthesis contributes to bacterial virulence as it is involved in the resistance mechanism against cationic antimicrobial peptides (CAMP) produces by the host's immune system (defensins, cathelicidins) and by the competing microorganisms.</text>
</comment>
<evidence type="ECO:0000256" key="5">
    <source>
        <dbReference type="ARBA" id="ARBA00023136"/>
    </source>
</evidence>
<feature type="transmembrane region" description="Helical" evidence="6">
    <location>
        <begin position="227"/>
        <end position="247"/>
    </location>
</feature>
<keyword evidence="6" id="KW-0046">Antibiotic resistance</keyword>
<evidence type="ECO:0000313" key="7">
    <source>
        <dbReference type="EMBL" id="OTN76322.1"/>
    </source>
</evidence>
<accession>A0A242A5U0</accession>
<dbReference type="Pfam" id="PF03706">
    <property type="entry name" value="LPG_synthase_TM"/>
    <property type="match status" value="1"/>
</dbReference>
<dbReference type="STRING" id="1834191.A5886_001399"/>
<feature type="transmembrane region" description="Helical" evidence="6">
    <location>
        <begin position="253"/>
        <end position="272"/>
    </location>
</feature>
<comment type="subcellular location">
    <subcellularLocation>
        <location evidence="1 6">Cell membrane</location>
        <topology evidence="1 6">Multi-pass membrane protein</topology>
    </subcellularLocation>
</comment>
<dbReference type="PANTHER" id="PTHR37693:SF1">
    <property type="entry name" value="INTEGRAL MEMBRANE PROTEIN"/>
    <property type="match status" value="1"/>
</dbReference>
<dbReference type="RefSeq" id="WP_086274296.1">
    <property type="nucleotide sequence ID" value="NZ_NGKU01000001.1"/>
</dbReference>
<sequence>MKAKLKFGFNLLLLVTILGVMYFFVRSSMMDILAEIKNTSAVVVFMVMALGTLYLWIEGRTVKEIAGNFQPDFSTKDGFFTVCYSGFYRIITFGAGTLISEVNFYRKSGLQLSQGVGVTTLHMVMYKFAILTYAIAGLIIQFSLFYDHAPNLIWVILAGIVMVFLIIAVLLALSVSINVQVLFVTISHKLFKRPTFRGIIDRCNTQIYSLRETVNSIIQDRTAFLRIYLWNLLKMLPWYVIPYVILVNNHPDIDFLLTFSFISFAVVLSGVIPTPAGIGSFEFVYMFLFGPLVGTVDAASSMLLYRFATFIWPFIIGFGYVMVQKRKDIQAELTELKNEKVKVE</sequence>
<keyword evidence="5 6" id="KW-0472">Membrane</keyword>
<keyword evidence="6" id="KW-0443">Lipid metabolism</keyword>
<dbReference type="GO" id="GO:0005886">
    <property type="term" value="C:plasma membrane"/>
    <property type="evidence" value="ECO:0007669"/>
    <property type="project" value="UniProtKB-SubCell"/>
</dbReference>
<dbReference type="InterPro" id="IPR022791">
    <property type="entry name" value="L-PG_synthase/AglD"/>
</dbReference>
<feature type="transmembrane region" description="Helical" evidence="6">
    <location>
        <begin position="152"/>
        <end position="183"/>
    </location>
</feature>
<evidence type="ECO:0000313" key="8">
    <source>
        <dbReference type="Proteomes" id="UP000195043"/>
    </source>
</evidence>